<name>A0A9W6BQB6_9CHLO</name>
<feature type="compositionally biased region" description="Low complexity" evidence="1">
    <location>
        <begin position="641"/>
        <end position="687"/>
    </location>
</feature>
<feature type="compositionally biased region" description="Low complexity" evidence="1">
    <location>
        <begin position="487"/>
        <end position="496"/>
    </location>
</feature>
<feature type="region of interest" description="Disordered" evidence="1">
    <location>
        <begin position="583"/>
        <end position="706"/>
    </location>
</feature>
<protein>
    <submittedName>
        <fullName evidence="2">Uncharacterized protein</fullName>
    </submittedName>
</protein>
<dbReference type="Proteomes" id="UP001165080">
    <property type="component" value="Unassembled WGS sequence"/>
</dbReference>
<sequence length="924" mass="89673">MWCCSPRCLVETCRYTSTYHPGFTLCVDTVFVEISRQRLETVRTLGVQRRRGKGNDKRASDIGSYVSRGDEGMSRSHPADWSRALLAFSILTWLLLASGTASAQLFHDSAGSIASGAGGRRGILAGFGNGPVMSRIQESLKAELQNTTNDIEDQVAKIVAKQVGDQAVQNMNNITAGALSSMGFDNPAQLGEYIGSWAGWLITVLTTAANTAISGGGGGGGAVVATTTTTEAAAGSGGGGGEYDSGGGGSGAAVEAAAFGNVTETDLLRLQQVLRQLEALQQGNQPQVSELRGTETQVMPATGSGGSGGGGGGAVNRTELESAVAELVWRAMSVHGHGGNGTTSLEKTGQAGSGGGGVEVNQSSQTMAQGAAFIRGLAGAKEQAPSLTGGGGGGGGGGAAAEATVVLRHALANNDTAAASAAVATLLTSLKNSKLAAGAVEVGSGGGGGGTAEQATPAAPASTAAAAAASTGPLQLLPLPGARTPKAAANTAAVRAPRPEGRDGPQVNVGRDFNVNVNVNVVPANINAAGDGDGCACTCPKPPGLVSALTAPLVNTILPGMLQLVSGGGMSVAGLLRSGDAGGGGGGDGAMSMQQSAPQPDADAAGGGVAGPGATRLGSRAAAMEGAANDTRVRPLRRWRPLALPPGGSASSYTGSGAVAASSDRGSSSVGSDASGSNSSSAGGTSAPDVRVTASSVDESGGSVGEGRSEVWRRFAASGSGRRGSSRRLRATSISAGAAASSAAKAAHRATLRQLSEAPADDDNDGASSGADFGSWYGSDGDAGGASSDGGSGDPGFDLRASTGSGPGGQYDTQGTAAGPSDEQILNLLQALLDQAAGGDVAIKVGVRGDGGGSGSGASGVGTRAATVPIANAGGAGNGGGSGKAANTNINPIVLPSAQRSGTPVVRGTGGVAAGDGACPPCTC</sequence>
<evidence type="ECO:0000256" key="1">
    <source>
        <dbReference type="SAM" id="MobiDB-lite"/>
    </source>
</evidence>
<dbReference type="EMBL" id="BRXU01000013">
    <property type="protein sequence ID" value="GLC55626.1"/>
    <property type="molecule type" value="Genomic_DNA"/>
</dbReference>
<evidence type="ECO:0000313" key="2">
    <source>
        <dbReference type="EMBL" id="GLC55626.1"/>
    </source>
</evidence>
<reference evidence="2 3" key="1">
    <citation type="journal article" date="2023" name="Commun. Biol.">
        <title>Reorganization of the ancestral sex-determining regions during the evolution of trioecy in Pleodorina starrii.</title>
        <authorList>
            <person name="Takahashi K."/>
            <person name="Suzuki S."/>
            <person name="Kawai-Toyooka H."/>
            <person name="Yamamoto K."/>
            <person name="Hamaji T."/>
            <person name="Ootsuki R."/>
            <person name="Yamaguchi H."/>
            <person name="Kawachi M."/>
            <person name="Higashiyama T."/>
            <person name="Nozaki H."/>
        </authorList>
    </citation>
    <scope>NUCLEOTIDE SEQUENCE [LARGE SCALE GENOMIC DNA]</scope>
    <source>
        <strain evidence="2 3">NIES-4479</strain>
    </source>
</reference>
<proteinExistence type="predicted"/>
<organism evidence="2 3">
    <name type="scientific">Pleodorina starrii</name>
    <dbReference type="NCBI Taxonomy" id="330485"/>
    <lineage>
        <taxon>Eukaryota</taxon>
        <taxon>Viridiplantae</taxon>
        <taxon>Chlorophyta</taxon>
        <taxon>core chlorophytes</taxon>
        <taxon>Chlorophyceae</taxon>
        <taxon>CS clade</taxon>
        <taxon>Chlamydomonadales</taxon>
        <taxon>Volvocaceae</taxon>
        <taxon>Pleodorina</taxon>
    </lineage>
</organism>
<gene>
    <name evidence="2" type="primary">PLEST001967</name>
    <name evidence="2" type="ORF">PLESTB_001008300</name>
</gene>
<comment type="caution">
    <text evidence="2">The sequence shown here is derived from an EMBL/GenBank/DDBJ whole genome shotgun (WGS) entry which is preliminary data.</text>
</comment>
<evidence type="ECO:0000313" key="3">
    <source>
        <dbReference type="Proteomes" id="UP001165080"/>
    </source>
</evidence>
<dbReference type="AlphaFoldDB" id="A0A9W6BQB6"/>
<keyword evidence="3" id="KW-1185">Reference proteome</keyword>
<feature type="compositionally biased region" description="Low complexity" evidence="1">
    <location>
        <begin position="766"/>
        <end position="780"/>
    </location>
</feature>
<feature type="region of interest" description="Disordered" evidence="1">
    <location>
        <begin position="487"/>
        <end position="509"/>
    </location>
</feature>
<feature type="region of interest" description="Disordered" evidence="1">
    <location>
        <begin position="50"/>
        <end position="74"/>
    </location>
</feature>
<feature type="compositionally biased region" description="Gly residues" evidence="1">
    <location>
        <begin position="781"/>
        <end position="794"/>
    </location>
</feature>
<feature type="region of interest" description="Disordered" evidence="1">
    <location>
        <begin position="757"/>
        <end position="819"/>
    </location>
</feature>
<feature type="region of interest" description="Disordered" evidence="1">
    <location>
        <begin position="337"/>
        <end position="358"/>
    </location>
</feature>
<accession>A0A9W6BQB6</accession>